<evidence type="ECO:0008006" key="6">
    <source>
        <dbReference type="Google" id="ProtNLM"/>
    </source>
</evidence>
<keyword evidence="1" id="KW-0677">Repeat</keyword>
<sequence>MMYHSPKLERYFKENNKDIIEAIIKDDSEALSTHVLGSEEALNQEFGFDDMYLPRFLSSAPPIVSVAAFFNASNCVQLLIDGGADLKKKDLLGRTILHFAMASKNLDIVRVCENSLPSSDIKLTTPDDNGNQPMHVACEFGFLDGVKYIYLNCGSKSLVALNNSLTLPLLVASYNGHLDIIQYLKSVGINILDVDCNGLNALHYACAGGQSEVAKYLIENGINIDRTGHDSDIPILYAAQNGNLETVKVLVEGGSNRYKQKNAKRSPLIEAAKFGHVDVIKYFVSKGADVNMRNSSDDTAFSVALDNEQVDVLKYLIQEQSLSMPAIKKKLILSQSLNKGDYDFFTYLYKRFAPLTQDQRDYLLNNFSNFSFGFNSKAQKQFKCLEYLLNEGVTFTDDTIMKFVRCNFYFKNCPKNVKASLKKMCPDAFTKKNRYSRYCSRW</sequence>
<accession>A0ABR2KEF4</accession>
<proteinExistence type="predicted"/>
<dbReference type="InterPro" id="IPR036770">
    <property type="entry name" value="Ankyrin_rpt-contain_sf"/>
</dbReference>
<organism evidence="4 5">
    <name type="scientific">Tritrichomonas musculus</name>
    <dbReference type="NCBI Taxonomy" id="1915356"/>
    <lineage>
        <taxon>Eukaryota</taxon>
        <taxon>Metamonada</taxon>
        <taxon>Parabasalia</taxon>
        <taxon>Tritrichomonadida</taxon>
        <taxon>Tritrichomonadidae</taxon>
        <taxon>Tritrichomonas</taxon>
    </lineage>
</organism>
<dbReference type="Gene3D" id="1.25.40.20">
    <property type="entry name" value="Ankyrin repeat-containing domain"/>
    <property type="match status" value="2"/>
</dbReference>
<name>A0ABR2KEF4_9EUKA</name>
<dbReference type="PANTHER" id="PTHR24161:SF85">
    <property type="entry name" value="PALMITOYLTRANSFERASE HIP14"/>
    <property type="match status" value="1"/>
</dbReference>
<dbReference type="PROSITE" id="PS50297">
    <property type="entry name" value="ANK_REP_REGION"/>
    <property type="match status" value="3"/>
</dbReference>
<comment type="caution">
    <text evidence="4">The sequence shown here is derived from an EMBL/GenBank/DDBJ whole genome shotgun (WGS) entry which is preliminary data.</text>
</comment>
<dbReference type="EMBL" id="JAPFFF010000005">
    <property type="protein sequence ID" value="KAK8889496.1"/>
    <property type="molecule type" value="Genomic_DNA"/>
</dbReference>
<evidence type="ECO:0000256" key="3">
    <source>
        <dbReference type="PROSITE-ProRule" id="PRU00023"/>
    </source>
</evidence>
<feature type="repeat" description="ANK" evidence="3">
    <location>
        <begin position="197"/>
        <end position="229"/>
    </location>
</feature>
<evidence type="ECO:0000313" key="5">
    <source>
        <dbReference type="Proteomes" id="UP001470230"/>
    </source>
</evidence>
<reference evidence="4 5" key="1">
    <citation type="submission" date="2024-04" db="EMBL/GenBank/DDBJ databases">
        <title>Tritrichomonas musculus Genome.</title>
        <authorList>
            <person name="Alves-Ferreira E."/>
            <person name="Grigg M."/>
            <person name="Lorenzi H."/>
            <person name="Galac M."/>
        </authorList>
    </citation>
    <scope>NUCLEOTIDE SEQUENCE [LARGE SCALE GENOMIC DNA]</scope>
    <source>
        <strain evidence="4 5">EAF2021</strain>
    </source>
</reference>
<dbReference type="SMART" id="SM00248">
    <property type="entry name" value="ANK"/>
    <property type="match status" value="8"/>
</dbReference>
<feature type="repeat" description="ANK" evidence="3">
    <location>
        <begin position="263"/>
        <end position="295"/>
    </location>
</feature>
<keyword evidence="5" id="KW-1185">Reference proteome</keyword>
<feature type="repeat" description="ANK" evidence="3">
    <location>
        <begin position="230"/>
        <end position="262"/>
    </location>
</feature>
<dbReference type="SUPFAM" id="SSF48403">
    <property type="entry name" value="Ankyrin repeat"/>
    <property type="match status" value="1"/>
</dbReference>
<dbReference type="PROSITE" id="PS50088">
    <property type="entry name" value="ANK_REPEAT"/>
    <property type="match status" value="3"/>
</dbReference>
<evidence type="ECO:0000256" key="2">
    <source>
        <dbReference type="ARBA" id="ARBA00023043"/>
    </source>
</evidence>
<evidence type="ECO:0000313" key="4">
    <source>
        <dbReference type="EMBL" id="KAK8889496.1"/>
    </source>
</evidence>
<dbReference type="PRINTS" id="PR01415">
    <property type="entry name" value="ANKYRIN"/>
</dbReference>
<dbReference type="Pfam" id="PF12796">
    <property type="entry name" value="Ank_2"/>
    <property type="match status" value="3"/>
</dbReference>
<evidence type="ECO:0000256" key="1">
    <source>
        <dbReference type="ARBA" id="ARBA00022737"/>
    </source>
</evidence>
<dbReference type="InterPro" id="IPR002110">
    <property type="entry name" value="Ankyrin_rpt"/>
</dbReference>
<gene>
    <name evidence="4" type="ORF">M9Y10_034244</name>
</gene>
<dbReference type="PANTHER" id="PTHR24161">
    <property type="entry name" value="ANK_REP_REGION DOMAIN-CONTAINING PROTEIN-RELATED"/>
    <property type="match status" value="1"/>
</dbReference>
<protein>
    <recommendedName>
        <fullName evidence="6">Ankyrin repeat protein</fullName>
    </recommendedName>
</protein>
<dbReference type="Proteomes" id="UP001470230">
    <property type="component" value="Unassembled WGS sequence"/>
</dbReference>
<keyword evidence="2 3" id="KW-0040">ANK repeat</keyword>